<dbReference type="Gene3D" id="1.20.120.1760">
    <property type="match status" value="1"/>
</dbReference>
<keyword evidence="3" id="KW-0808">Transferase</keyword>
<keyword evidence="7 12" id="KW-0472">Membrane</keyword>
<dbReference type="InterPro" id="IPR000462">
    <property type="entry name" value="CDP-OH_P_trans"/>
</dbReference>
<gene>
    <name evidence="13" type="ORF">KIN20_035145</name>
</gene>
<evidence type="ECO:0000256" key="6">
    <source>
        <dbReference type="ARBA" id="ARBA00023098"/>
    </source>
</evidence>
<comment type="caution">
    <text evidence="13">The sequence shown here is derived from an EMBL/GenBank/DDBJ whole genome shotgun (WGS) entry which is preliminary data.</text>
</comment>
<evidence type="ECO:0000256" key="5">
    <source>
        <dbReference type="ARBA" id="ARBA00022989"/>
    </source>
</evidence>
<dbReference type="Pfam" id="PF01066">
    <property type="entry name" value="CDP-OH_P_transf"/>
    <property type="match status" value="1"/>
</dbReference>
<dbReference type="PANTHER" id="PTHR14269">
    <property type="entry name" value="CDP-DIACYLGLYCEROL--GLYCEROL-3-PHOSPHATE 3-PHOSPHATIDYLTRANSFERASE-RELATED"/>
    <property type="match status" value="1"/>
</dbReference>
<comment type="catalytic activity">
    <reaction evidence="11">
        <text>a CDP-1,2-diacyl-sn-glycerol + a 1,2-diacyl-sn-glycero-3-phospho-(1'-sn-glycerol) = a cardiolipin + CMP + H(+)</text>
        <dbReference type="Rhea" id="RHEA:32931"/>
        <dbReference type="ChEBI" id="CHEBI:15378"/>
        <dbReference type="ChEBI" id="CHEBI:58332"/>
        <dbReference type="ChEBI" id="CHEBI:60377"/>
        <dbReference type="ChEBI" id="CHEBI:62237"/>
        <dbReference type="ChEBI" id="CHEBI:64716"/>
        <dbReference type="EC" id="2.7.8.41"/>
    </reaction>
</comment>
<accession>A0AAD5WJH0</accession>
<evidence type="ECO:0000256" key="11">
    <source>
        <dbReference type="ARBA" id="ARBA00047433"/>
    </source>
</evidence>
<feature type="transmembrane region" description="Helical" evidence="12">
    <location>
        <begin position="141"/>
        <end position="158"/>
    </location>
</feature>
<reference evidence="13" key="1">
    <citation type="submission" date="2021-06" db="EMBL/GenBank/DDBJ databases">
        <title>Parelaphostrongylus tenuis whole genome reference sequence.</title>
        <authorList>
            <person name="Garwood T.J."/>
            <person name="Larsen P.A."/>
            <person name="Fountain-Jones N.M."/>
            <person name="Garbe J.R."/>
            <person name="Macchietto M.G."/>
            <person name="Kania S.A."/>
            <person name="Gerhold R.W."/>
            <person name="Richards J.E."/>
            <person name="Wolf T.M."/>
        </authorList>
    </citation>
    <scope>NUCLEOTIDE SEQUENCE</scope>
    <source>
        <strain evidence="13">MNPRO001-30</strain>
        <tissue evidence="13">Meninges</tissue>
    </source>
</reference>
<sequence>MFRIGNRSLRFVMAKYKPDLCGTLALGSIACFSRYEQKPDTRLRRTSSQLVRDFECFSIKRLSHMESGRYKFWTIPNALCVGRIIVTPIIGYFVIQHDFSVAFGLFALAGMTDMLDGLIARNIPGQKSLFGSVLDPISDKLLVSVMFITMSYVALIPWQLTAVVLLRDLCLIVGGFYKRYKNLEPPYTFKRFFNPEVSSMQVVPTRMSKVNTVFQLSVIASSLAISVFNPGEIWTSVSSGLCWATAFTTIYSGLQYMGGEALRKI</sequence>
<dbReference type="InterPro" id="IPR043130">
    <property type="entry name" value="CDP-OH_PTrfase_TM_dom"/>
</dbReference>
<dbReference type="Proteomes" id="UP001196413">
    <property type="component" value="Unassembled WGS sequence"/>
</dbReference>
<dbReference type="GO" id="GO:0032049">
    <property type="term" value="P:cardiolipin biosynthetic process"/>
    <property type="evidence" value="ECO:0007669"/>
    <property type="project" value="TreeGrafter"/>
</dbReference>
<keyword evidence="14" id="KW-1185">Reference proteome</keyword>
<keyword evidence="2" id="KW-0444">Lipid biosynthesis</keyword>
<evidence type="ECO:0000256" key="8">
    <source>
        <dbReference type="ARBA" id="ARBA00023209"/>
    </source>
</evidence>
<evidence type="ECO:0000256" key="3">
    <source>
        <dbReference type="ARBA" id="ARBA00022679"/>
    </source>
</evidence>
<dbReference type="InterPro" id="IPR050324">
    <property type="entry name" value="CDP-alcohol_PTase-I"/>
</dbReference>
<evidence type="ECO:0000256" key="12">
    <source>
        <dbReference type="SAM" id="Phobius"/>
    </source>
</evidence>
<evidence type="ECO:0000313" key="14">
    <source>
        <dbReference type="Proteomes" id="UP001196413"/>
    </source>
</evidence>
<comment type="subcellular location">
    <subcellularLocation>
        <location evidence="1">Membrane</location>
        <topology evidence="1">Multi-pass membrane protein</topology>
    </subcellularLocation>
</comment>
<dbReference type="GO" id="GO:0005739">
    <property type="term" value="C:mitochondrion"/>
    <property type="evidence" value="ECO:0007669"/>
    <property type="project" value="TreeGrafter"/>
</dbReference>
<dbReference type="PANTHER" id="PTHR14269:SF60">
    <property type="entry name" value="CARDIOLIPIN SYNTHASE (CMP-FORMING)"/>
    <property type="match status" value="1"/>
</dbReference>
<evidence type="ECO:0000256" key="4">
    <source>
        <dbReference type="ARBA" id="ARBA00022692"/>
    </source>
</evidence>
<keyword evidence="8" id="KW-0594">Phospholipid biosynthesis</keyword>
<dbReference type="GO" id="GO:0043337">
    <property type="term" value="F:cardiolipin synthase (CMP-forming)"/>
    <property type="evidence" value="ECO:0007669"/>
    <property type="project" value="UniProtKB-EC"/>
</dbReference>
<dbReference type="PROSITE" id="PS51257">
    <property type="entry name" value="PROKAR_LIPOPROTEIN"/>
    <property type="match status" value="1"/>
</dbReference>
<evidence type="ECO:0000256" key="1">
    <source>
        <dbReference type="ARBA" id="ARBA00004141"/>
    </source>
</evidence>
<evidence type="ECO:0000256" key="9">
    <source>
        <dbReference type="ARBA" id="ARBA00023264"/>
    </source>
</evidence>
<evidence type="ECO:0000256" key="2">
    <source>
        <dbReference type="ARBA" id="ARBA00022516"/>
    </source>
</evidence>
<evidence type="ECO:0000256" key="10">
    <source>
        <dbReference type="ARBA" id="ARBA00039001"/>
    </source>
</evidence>
<feature type="transmembrane region" description="Helical" evidence="12">
    <location>
        <begin position="101"/>
        <end position="120"/>
    </location>
</feature>
<keyword evidence="5 12" id="KW-1133">Transmembrane helix</keyword>
<dbReference type="EC" id="2.7.8.41" evidence="10"/>
<feature type="transmembrane region" description="Helical" evidence="12">
    <location>
        <begin position="70"/>
        <end position="95"/>
    </location>
</feature>
<keyword evidence="9" id="KW-1208">Phospholipid metabolism</keyword>
<organism evidence="13 14">
    <name type="scientific">Parelaphostrongylus tenuis</name>
    <name type="common">Meningeal worm</name>
    <dbReference type="NCBI Taxonomy" id="148309"/>
    <lineage>
        <taxon>Eukaryota</taxon>
        <taxon>Metazoa</taxon>
        <taxon>Ecdysozoa</taxon>
        <taxon>Nematoda</taxon>
        <taxon>Chromadorea</taxon>
        <taxon>Rhabditida</taxon>
        <taxon>Rhabditina</taxon>
        <taxon>Rhabditomorpha</taxon>
        <taxon>Strongyloidea</taxon>
        <taxon>Metastrongylidae</taxon>
        <taxon>Parelaphostrongylus</taxon>
    </lineage>
</organism>
<evidence type="ECO:0000256" key="7">
    <source>
        <dbReference type="ARBA" id="ARBA00023136"/>
    </source>
</evidence>
<protein>
    <recommendedName>
        <fullName evidence="10">cardiolipin synthase (CMP-forming)</fullName>
        <ecNumber evidence="10">2.7.8.41</ecNumber>
    </recommendedName>
</protein>
<keyword evidence="6" id="KW-0443">Lipid metabolism</keyword>
<evidence type="ECO:0000313" key="13">
    <source>
        <dbReference type="EMBL" id="KAJ1372859.1"/>
    </source>
</evidence>
<keyword evidence="4 12" id="KW-0812">Transmembrane</keyword>
<dbReference type="AlphaFoldDB" id="A0AAD5WJH0"/>
<name>A0AAD5WJH0_PARTN</name>
<proteinExistence type="predicted"/>
<dbReference type="GO" id="GO:0016020">
    <property type="term" value="C:membrane"/>
    <property type="evidence" value="ECO:0007669"/>
    <property type="project" value="UniProtKB-SubCell"/>
</dbReference>
<dbReference type="EMBL" id="JAHQIW010007198">
    <property type="protein sequence ID" value="KAJ1372859.1"/>
    <property type="molecule type" value="Genomic_DNA"/>
</dbReference>